<evidence type="ECO:0000256" key="1">
    <source>
        <dbReference type="ARBA" id="ARBA00004141"/>
    </source>
</evidence>
<organism evidence="9 10">
    <name type="scientific">Paenibacillus montaniterrae</name>
    <dbReference type="NCBI Taxonomy" id="429341"/>
    <lineage>
        <taxon>Bacteria</taxon>
        <taxon>Bacillati</taxon>
        <taxon>Bacillota</taxon>
        <taxon>Bacilli</taxon>
        <taxon>Bacillales</taxon>
        <taxon>Paenibacillaceae</taxon>
        <taxon>Paenibacillus</taxon>
    </lineage>
</organism>
<feature type="transmembrane region" description="Helical" evidence="8">
    <location>
        <begin position="217"/>
        <end position="239"/>
    </location>
</feature>
<keyword evidence="3" id="KW-0813">Transport</keyword>
<keyword evidence="7 8" id="KW-0472">Membrane</keyword>
<protein>
    <submittedName>
        <fullName evidence="9">Uncharacterized protein</fullName>
    </submittedName>
</protein>
<dbReference type="InterPro" id="IPR004761">
    <property type="entry name" value="Spore_GerAB"/>
</dbReference>
<evidence type="ECO:0000256" key="8">
    <source>
        <dbReference type="SAM" id="Phobius"/>
    </source>
</evidence>
<name>A0A920CX30_9BACL</name>
<feature type="transmembrane region" description="Helical" evidence="8">
    <location>
        <begin position="119"/>
        <end position="137"/>
    </location>
</feature>
<feature type="transmembrane region" description="Helical" evidence="8">
    <location>
        <begin position="38"/>
        <end position="60"/>
    </location>
</feature>
<comment type="similarity">
    <text evidence="2">Belongs to the amino acid-polyamine-organocation (APC) superfamily. Spore germination protein (SGP) (TC 2.A.3.9) family.</text>
</comment>
<keyword evidence="6 8" id="KW-1133">Transmembrane helix</keyword>
<feature type="transmembrane region" description="Helical" evidence="8">
    <location>
        <begin position="186"/>
        <end position="205"/>
    </location>
</feature>
<reference evidence="9" key="1">
    <citation type="submission" date="2021-03" db="EMBL/GenBank/DDBJ databases">
        <title>Antimicrobial resistance genes in bacteria isolated from Japanese honey, and their potential for conferring macrolide and lincosamide resistance in the American foulbrood pathogen Paenibacillus larvae.</title>
        <authorList>
            <person name="Okamoto M."/>
            <person name="Kumagai M."/>
            <person name="Kanamori H."/>
            <person name="Takamatsu D."/>
        </authorList>
    </citation>
    <scope>NUCLEOTIDE SEQUENCE</scope>
    <source>
        <strain evidence="9">J40TS1</strain>
    </source>
</reference>
<feature type="transmembrane region" description="Helical" evidence="8">
    <location>
        <begin position="146"/>
        <end position="166"/>
    </location>
</feature>
<dbReference type="EMBL" id="BOSE01000002">
    <property type="protein sequence ID" value="GIP15890.1"/>
    <property type="molecule type" value="Genomic_DNA"/>
</dbReference>
<feature type="transmembrane region" description="Helical" evidence="8">
    <location>
        <begin position="269"/>
        <end position="294"/>
    </location>
</feature>
<dbReference type="RefSeq" id="WP_213514152.1">
    <property type="nucleotide sequence ID" value="NZ_BOSE01000002.1"/>
</dbReference>
<comment type="subcellular location">
    <subcellularLocation>
        <location evidence="1">Membrane</location>
        <topology evidence="1">Multi-pass membrane protein</topology>
    </subcellularLocation>
</comment>
<comment type="caution">
    <text evidence="9">The sequence shown here is derived from an EMBL/GenBank/DDBJ whole genome shotgun (WGS) entry which is preliminary data.</text>
</comment>
<evidence type="ECO:0000256" key="5">
    <source>
        <dbReference type="ARBA" id="ARBA00022692"/>
    </source>
</evidence>
<evidence type="ECO:0000256" key="6">
    <source>
        <dbReference type="ARBA" id="ARBA00022989"/>
    </source>
</evidence>
<gene>
    <name evidence="9" type="ORF">J40TS1_15320</name>
</gene>
<keyword evidence="5 8" id="KW-0812">Transmembrane</keyword>
<dbReference type="GO" id="GO:0016020">
    <property type="term" value="C:membrane"/>
    <property type="evidence" value="ECO:0007669"/>
    <property type="project" value="UniProtKB-SubCell"/>
</dbReference>
<keyword evidence="4" id="KW-0309">Germination</keyword>
<keyword evidence="10" id="KW-1185">Reference proteome</keyword>
<proteinExistence type="inferred from homology"/>
<dbReference type="Pfam" id="PF03845">
    <property type="entry name" value="Spore_permease"/>
    <property type="match status" value="1"/>
</dbReference>
<evidence type="ECO:0000256" key="2">
    <source>
        <dbReference type="ARBA" id="ARBA00007998"/>
    </source>
</evidence>
<evidence type="ECO:0000256" key="7">
    <source>
        <dbReference type="ARBA" id="ARBA00023136"/>
    </source>
</evidence>
<evidence type="ECO:0000256" key="3">
    <source>
        <dbReference type="ARBA" id="ARBA00022448"/>
    </source>
</evidence>
<dbReference type="AlphaFoldDB" id="A0A920CX30"/>
<accession>A0A920CX30</accession>
<dbReference type="GO" id="GO:0009847">
    <property type="term" value="P:spore germination"/>
    <property type="evidence" value="ECO:0007669"/>
    <property type="project" value="InterPro"/>
</dbReference>
<dbReference type="PANTHER" id="PTHR34975:SF2">
    <property type="entry name" value="SPORE GERMINATION PROTEIN A2"/>
    <property type="match status" value="1"/>
</dbReference>
<evidence type="ECO:0000256" key="4">
    <source>
        <dbReference type="ARBA" id="ARBA00022544"/>
    </source>
</evidence>
<evidence type="ECO:0000313" key="10">
    <source>
        <dbReference type="Proteomes" id="UP000683139"/>
    </source>
</evidence>
<feature type="transmembrane region" description="Helical" evidence="8">
    <location>
        <begin position="12"/>
        <end position="32"/>
    </location>
</feature>
<feature type="transmembrane region" description="Helical" evidence="8">
    <location>
        <begin position="334"/>
        <end position="353"/>
    </location>
</feature>
<sequence length="369" mass="42108">MNNILITQKQVLKFFTLHLIATVVAFLTGRMLQIGGFSAPTGVIFGSIIALVITLLTVKFAQRRPEQHFACYGADIVSRWVHYPLIMIVVAVNLIIIVLDLWNIQDFLLQFYLLDTPPFIVIILCGLCIAYTARFGVKSVFRAAEGLFYISMLSFIIIPFLVQSNVEWFMIEGFVKQIDFVRTTSEGYYIGSIFGETALIIYVFPYLSKQERTGRTIWFLIPLTMLLVLVHLISIILVIGPDLAANLNYPELEMIRLIRSGSYLETLDPIIICLWLISIFIKMSFMLLITSQIISKIFNLKYDESIVYPLAIFVGVGAIHFAKSPLQFIIFNNPMLITSFYIIECIPLFYYIVDIIRGKGKNEQMEENA</sequence>
<dbReference type="PANTHER" id="PTHR34975">
    <property type="entry name" value="SPORE GERMINATION PROTEIN A2"/>
    <property type="match status" value="1"/>
</dbReference>
<feature type="transmembrane region" description="Helical" evidence="8">
    <location>
        <begin position="306"/>
        <end position="322"/>
    </location>
</feature>
<dbReference type="Proteomes" id="UP000683139">
    <property type="component" value="Unassembled WGS sequence"/>
</dbReference>
<feature type="transmembrane region" description="Helical" evidence="8">
    <location>
        <begin position="80"/>
        <end position="99"/>
    </location>
</feature>
<evidence type="ECO:0000313" key="9">
    <source>
        <dbReference type="EMBL" id="GIP15890.1"/>
    </source>
</evidence>